<dbReference type="InterPro" id="IPR001387">
    <property type="entry name" value="Cro/C1-type_HTH"/>
</dbReference>
<comment type="caution">
    <text evidence="2">The sequence shown here is derived from an EMBL/GenBank/DDBJ whole genome shotgun (WGS) entry which is preliminary data.</text>
</comment>
<dbReference type="Pfam" id="PF01381">
    <property type="entry name" value="HTH_3"/>
    <property type="match status" value="1"/>
</dbReference>
<dbReference type="SUPFAM" id="SSF47413">
    <property type="entry name" value="lambda repressor-like DNA-binding domains"/>
    <property type="match status" value="1"/>
</dbReference>
<dbReference type="SMART" id="SM00530">
    <property type="entry name" value="HTH_XRE"/>
    <property type="match status" value="1"/>
</dbReference>
<evidence type="ECO:0000313" key="2">
    <source>
        <dbReference type="EMBL" id="NGX97423.1"/>
    </source>
</evidence>
<feature type="domain" description="HTH cro/C1-type" evidence="1">
    <location>
        <begin position="11"/>
        <end position="65"/>
    </location>
</feature>
<dbReference type="Gene3D" id="1.10.260.40">
    <property type="entry name" value="lambda repressor-like DNA-binding domains"/>
    <property type="match status" value="1"/>
</dbReference>
<accession>A0A7C9RH99</accession>
<dbReference type="GO" id="GO:0003677">
    <property type="term" value="F:DNA binding"/>
    <property type="evidence" value="ECO:0007669"/>
    <property type="project" value="InterPro"/>
</dbReference>
<dbReference type="Proteomes" id="UP000480266">
    <property type="component" value="Unassembled WGS sequence"/>
</dbReference>
<dbReference type="InterPro" id="IPR010982">
    <property type="entry name" value="Lambda_DNA-bd_dom_sf"/>
</dbReference>
<dbReference type="AlphaFoldDB" id="A0A7C9RH99"/>
<keyword evidence="3" id="KW-1185">Reference proteome</keyword>
<protein>
    <submittedName>
        <fullName evidence="2">Helix-turn-helix transcriptional regulator</fullName>
    </submittedName>
</protein>
<proteinExistence type="predicted"/>
<dbReference type="EMBL" id="JAAMRR010001032">
    <property type="protein sequence ID" value="NGX97423.1"/>
    <property type="molecule type" value="Genomic_DNA"/>
</dbReference>
<evidence type="ECO:0000313" key="3">
    <source>
        <dbReference type="Proteomes" id="UP000480266"/>
    </source>
</evidence>
<dbReference type="PROSITE" id="PS50943">
    <property type="entry name" value="HTH_CROC1"/>
    <property type="match status" value="1"/>
</dbReference>
<dbReference type="CDD" id="cd00093">
    <property type="entry name" value="HTH_XRE"/>
    <property type="match status" value="1"/>
</dbReference>
<sequence length="78" mass="8881">MDIRKLFADNLRRLRKEKGFSQEKLAHEADVDRAHVSKLERGVAYVGLEIIGKFSKVLGVAPADFFQPISRKRSKKPS</sequence>
<organism evidence="2 3">
    <name type="scientific">Candidatus Afipia apatlaquensis</name>
    <dbReference type="NCBI Taxonomy" id="2712852"/>
    <lineage>
        <taxon>Bacteria</taxon>
        <taxon>Pseudomonadati</taxon>
        <taxon>Pseudomonadota</taxon>
        <taxon>Alphaproteobacteria</taxon>
        <taxon>Hyphomicrobiales</taxon>
        <taxon>Nitrobacteraceae</taxon>
        <taxon>Afipia</taxon>
    </lineage>
</organism>
<reference evidence="2" key="1">
    <citation type="submission" date="2020-02" db="EMBL/GenBank/DDBJ databases">
        <title>Draft genome sequence of Candidatus Afipia apatlaquensis IBT-C3, a potential strain for decolorization of textile dyes.</title>
        <authorList>
            <person name="Sanchez-Reyes A."/>
            <person name="Breton-Deval L."/>
            <person name="Mangelson H."/>
            <person name="Sanchez-Flores A."/>
        </authorList>
    </citation>
    <scope>NUCLEOTIDE SEQUENCE [LARGE SCALE GENOMIC DNA]</scope>
    <source>
        <strain evidence="2">IBT-C3</strain>
    </source>
</reference>
<gene>
    <name evidence="2" type="ORF">G4V63_20140</name>
</gene>
<evidence type="ECO:0000259" key="1">
    <source>
        <dbReference type="PROSITE" id="PS50943"/>
    </source>
</evidence>
<name>A0A7C9RH99_9BRAD</name>